<dbReference type="EC" id="3.6.4.13" evidence="1"/>
<evidence type="ECO:0000256" key="5">
    <source>
        <dbReference type="ARBA" id="ARBA00022840"/>
    </source>
</evidence>
<dbReference type="GO" id="GO:0003724">
    <property type="term" value="F:RNA helicase activity"/>
    <property type="evidence" value="ECO:0007669"/>
    <property type="project" value="UniProtKB-EC"/>
</dbReference>
<keyword evidence="6" id="KW-0694">RNA-binding</keyword>
<dbReference type="PANTHER" id="PTHR47959">
    <property type="entry name" value="ATP-DEPENDENT RNA HELICASE RHLE-RELATED"/>
    <property type="match status" value="1"/>
</dbReference>
<feature type="non-terminal residue" evidence="10">
    <location>
        <position position="550"/>
    </location>
</feature>
<keyword evidence="5" id="KW-0067">ATP-binding</keyword>
<dbReference type="Pfam" id="PF00271">
    <property type="entry name" value="Helicase_C"/>
    <property type="match status" value="1"/>
</dbReference>
<keyword evidence="3" id="KW-0378">Hydrolase</keyword>
<dbReference type="OMA" id="MAMGYKV"/>
<evidence type="ECO:0000313" key="11">
    <source>
        <dbReference type="Proteomes" id="UP000054359"/>
    </source>
</evidence>
<dbReference type="GO" id="GO:0016887">
    <property type="term" value="F:ATP hydrolysis activity"/>
    <property type="evidence" value="ECO:0007669"/>
    <property type="project" value="RHEA"/>
</dbReference>
<dbReference type="Pfam" id="PF08147">
    <property type="entry name" value="DBP10CT"/>
    <property type="match status" value="1"/>
</dbReference>
<reference evidence="10 11" key="1">
    <citation type="submission" date="2013-11" db="EMBL/GenBank/DDBJ databases">
        <title>Genome sequencing of Stegodyphus mimosarum.</title>
        <authorList>
            <person name="Bechsgaard J."/>
        </authorList>
    </citation>
    <scope>NUCLEOTIDE SEQUENCE [LARGE SCALE GENOMIC DNA]</scope>
</reference>
<dbReference type="Proteomes" id="UP000054359">
    <property type="component" value="Unassembled WGS sequence"/>
</dbReference>
<evidence type="ECO:0000256" key="7">
    <source>
        <dbReference type="ARBA" id="ARBA00047984"/>
    </source>
</evidence>
<evidence type="ECO:0000256" key="4">
    <source>
        <dbReference type="ARBA" id="ARBA00022806"/>
    </source>
</evidence>
<evidence type="ECO:0000256" key="6">
    <source>
        <dbReference type="ARBA" id="ARBA00022884"/>
    </source>
</evidence>
<feature type="compositionally biased region" description="Basic and acidic residues" evidence="8">
    <location>
        <begin position="531"/>
        <end position="543"/>
    </location>
</feature>
<evidence type="ECO:0000259" key="9">
    <source>
        <dbReference type="PROSITE" id="PS51194"/>
    </source>
</evidence>
<dbReference type="PANTHER" id="PTHR47959:SF8">
    <property type="entry name" value="RNA HELICASE"/>
    <property type="match status" value="1"/>
</dbReference>
<dbReference type="SMART" id="SM01123">
    <property type="entry name" value="DBP10CT"/>
    <property type="match status" value="1"/>
</dbReference>
<dbReference type="EMBL" id="KK112957">
    <property type="protein sequence ID" value="KFM58946.1"/>
    <property type="molecule type" value="Genomic_DNA"/>
</dbReference>
<feature type="compositionally biased region" description="Basic and acidic residues" evidence="8">
    <location>
        <begin position="493"/>
        <end position="506"/>
    </location>
</feature>
<feature type="compositionally biased region" description="Basic residues" evidence="8">
    <location>
        <begin position="507"/>
        <end position="530"/>
    </location>
</feature>
<dbReference type="PROSITE" id="PS51194">
    <property type="entry name" value="HELICASE_CTER"/>
    <property type="match status" value="1"/>
</dbReference>
<proteinExistence type="predicted"/>
<dbReference type="InterPro" id="IPR012541">
    <property type="entry name" value="DBP10_C"/>
</dbReference>
<evidence type="ECO:0000256" key="8">
    <source>
        <dbReference type="SAM" id="MobiDB-lite"/>
    </source>
</evidence>
<sequence length="550" mass="63551">MGFQEQLQEVLNRLRSVRQTLLFSATLPKILVDFIKVGIEDPVLIRLDVDLQISDNLKSSFFLCRTDDKTAVLLYVLKNVVNLTKELTVVFVATKHHVEYLKDVLEKASVPCSYIYSSLDQMARNIHIAKFRARKVGVLLVTDIAARGIDIPLLDNVINFNFPSKPKLYVHRVGRVARAGRSGKTFSLVSSDEMPYLLDLHLFLGKPIKYAKLNMEDEDGICGAVPQNIIDDEADVLQMWHKASVELTNMRKVTKNAYQQYLKSRPAPSSESVKRMKEFPFASAEIHPIFKDDNETERNKIIAEMKNYRPNTTIFELGPLAKTQANVVMRQKRKSHDVLLKPKIYSSVPVAESHEESKKQVFETEDENYLLSLSQKLDRKDKVKNAKKEIGNYRDAEHYLSYVSSEHYKEKGLGLDNNFERQAAGAVLDLTGDDELTLQKMKSTMRWDRKKKKFVRNDDQEHSKKMKTESGVWIPKSYKSDLYKNWQEKNKIKYQQDDDSDGESHFGKNRGMPKRMKGKQKGMKGKFNKPPKRELKTKEEILKARKKRER</sequence>
<dbReference type="GO" id="GO:0005634">
    <property type="term" value="C:nucleus"/>
    <property type="evidence" value="ECO:0007669"/>
    <property type="project" value="InterPro"/>
</dbReference>
<dbReference type="SMART" id="SM00490">
    <property type="entry name" value="HELICc"/>
    <property type="match status" value="1"/>
</dbReference>
<dbReference type="STRING" id="407821.A0A087T1F7"/>
<name>A0A087T1F7_STEMI</name>
<feature type="domain" description="Helicase C-terminal" evidence="9">
    <location>
        <begin position="79"/>
        <end position="219"/>
    </location>
</feature>
<keyword evidence="2" id="KW-0547">Nucleotide-binding</keyword>
<gene>
    <name evidence="10" type="ORF">X975_08524</name>
</gene>
<evidence type="ECO:0000256" key="3">
    <source>
        <dbReference type="ARBA" id="ARBA00022801"/>
    </source>
</evidence>
<dbReference type="GO" id="GO:0005829">
    <property type="term" value="C:cytosol"/>
    <property type="evidence" value="ECO:0007669"/>
    <property type="project" value="TreeGrafter"/>
</dbReference>
<dbReference type="InterPro" id="IPR027417">
    <property type="entry name" value="P-loop_NTPase"/>
</dbReference>
<dbReference type="CDD" id="cd18787">
    <property type="entry name" value="SF2_C_DEAD"/>
    <property type="match status" value="1"/>
</dbReference>
<evidence type="ECO:0000256" key="1">
    <source>
        <dbReference type="ARBA" id="ARBA00012552"/>
    </source>
</evidence>
<keyword evidence="4 10" id="KW-0347">Helicase</keyword>
<organism evidence="10 11">
    <name type="scientific">Stegodyphus mimosarum</name>
    <name type="common">African social velvet spider</name>
    <dbReference type="NCBI Taxonomy" id="407821"/>
    <lineage>
        <taxon>Eukaryota</taxon>
        <taxon>Metazoa</taxon>
        <taxon>Ecdysozoa</taxon>
        <taxon>Arthropoda</taxon>
        <taxon>Chelicerata</taxon>
        <taxon>Arachnida</taxon>
        <taxon>Araneae</taxon>
        <taxon>Araneomorphae</taxon>
        <taxon>Entelegynae</taxon>
        <taxon>Eresoidea</taxon>
        <taxon>Eresidae</taxon>
        <taxon>Stegodyphus</taxon>
    </lineage>
</organism>
<keyword evidence="11" id="KW-1185">Reference proteome</keyword>
<dbReference type="AlphaFoldDB" id="A0A087T1F7"/>
<evidence type="ECO:0000256" key="2">
    <source>
        <dbReference type="ARBA" id="ARBA00022741"/>
    </source>
</evidence>
<dbReference type="SUPFAM" id="SSF52540">
    <property type="entry name" value="P-loop containing nucleoside triphosphate hydrolases"/>
    <property type="match status" value="1"/>
</dbReference>
<dbReference type="GO" id="GO:0005524">
    <property type="term" value="F:ATP binding"/>
    <property type="evidence" value="ECO:0007669"/>
    <property type="project" value="UniProtKB-KW"/>
</dbReference>
<dbReference type="OrthoDB" id="10261375at2759"/>
<dbReference type="InterPro" id="IPR001650">
    <property type="entry name" value="Helicase_C-like"/>
</dbReference>
<dbReference type="GO" id="GO:0003723">
    <property type="term" value="F:RNA binding"/>
    <property type="evidence" value="ECO:0007669"/>
    <property type="project" value="UniProtKB-KW"/>
</dbReference>
<feature type="region of interest" description="Disordered" evidence="8">
    <location>
        <begin position="493"/>
        <end position="550"/>
    </location>
</feature>
<evidence type="ECO:0000313" key="10">
    <source>
        <dbReference type="EMBL" id="KFM58946.1"/>
    </source>
</evidence>
<protein>
    <recommendedName>
        <fullName evidence="1">RNA helicase</fullName>
        <ecNumber evidence="1">3.6.4.13</ecNumber>
    </recommendedName>
</protein>
<comment type="catalytic activity">
    <reaction evidence="7">
        <text>ATP + H2O = ADP + phosphate + H(+)</text>
        <dbReference type="Rhea" id="RHEA:13065"/>
        <dbReference type="ChEBI" id="CHEBI:15377"/>
        <dbReference type="ChEBI" id="CHEBI:15378"/>
        <dbReference type="ChEBI" id="CHEBI:30616"/>
        <dbReference type="ChEBI" id="CHEBI:43474"/>
        <dbReference type="ChEBI" id="CHEBI:456216"/>
        <dbReference type="EC" id="3.6.4.13"/>
    </reaction>
</comment>
<dbReference type="InterPro" id="IPR050079">
    <property type="entry name" value="DEAD_box_RNA_helicase"/>
</dbReference>
<dbReference type="Gene3D" id="3.40.50.300">
    <property type="entry name" value="P-loop containing nucleotide triphosphate hydrolases"/>
    <property type="match status" value="2"/>
</dbReference>
<accession>A0A087T1F7</accession>